<evidence type="ECO:0000256" key="8">
    <source>
        <dbReference type="ARBA" id="ARBA00048988"/>
    </source>
</evidence>
<dbReference type="InterPro" id="IPR014016">
    <property type="entry name" value="UvrD-like_ATP-bd"/>
</dbReference>
<evidence type="ECO:0000313" key="12">
    <source>
        <dbReference type="Proteomes" id="UP000483802"/>
    </source>
</evidence>
<comment type="catalytic activity">
    <reaction evidence="8">
        <text>ATP + H2O = ADP + phosphate + H(+)</text>
        <dbReference type="Rhea" id="RHEA:13065"/>
        <dbReference type="ChEBI" id="CHEBI:15377"/>
        <dbReference type="ChEBI" id="CHEBI:15378"/>
        <dbReference type="ChEBI" id="CHEBI:30616"/>
        <dbReference type="ChEBI" id="CHEBI:43474"/>
        <dbReference type="ChEBI" id="CHEBI:456216"/>
        <dbReference type="EC" id="5.6.2.4"/>
    </reaction>
</comment>
<evidence type="ECO:0000256" key="9">
    <source>
        <dbReference type="PROSITE-ProRule" id="PRU00560"/>
    </source>
</evidence>
<evidence type="ECO:0000256" key="1">
    <source>
        <dbReference type="ARBA" id="ARBA00022741"/>
    </source>
</evidence>
<evidence type="ECO:0000256" key="7">
    <source>
        <dbReference type="ARBA" id="ARBA00034808"/>
    </source>
</evidence>
<evidence type="ECO:0000256" key="4">
    <source>
        <dbReference type="ARBA" id="ARBA00022840"/>
    </source>
</evidence>
<feature type="domain" description="UvrD-like helicase ATP-binding" evidence="10">
    <location>
        <begin position="289"/>
        <end position="593"/>
    </location>
</feature>
<keyword evidence="4 9" id="KW-0067">ATP-binding</keyword>
<dbReference type="GO" id="GO:0043138">
    <property type="term" value="F:3'-5' DNA helicase activity"/>
    <property type="evidence" value="ECO:0007669"/>
    <property type="project" value="UniProtKB-EC"/>
</dbReference>
<dbReference type="EC" id="5.6.2.4" evidence="7"/>
<dbReference type="InterPro" id="IPR000212">
    <property type="entry name" value="DNA_helicase_UvrD/REP"/>
</dbReference>
<evidence type="ECO:0000313" key="11">
    <source>
        <dbReference type="EMBL" id="MVO90462.1"/>
    </source>
</evidence>
<dbReference type="Pfam" id="PF13361">
    <property type="entry name" value="UvrD_C"/>
    <property type="match status" value="1"/>
</dbReference>
<proteinExistence type="predicted"/>
<dbReference type="InterPro" id="IPR027417">
    <property type="entry name" value="P-loop_NTPase"/>
</dbReference>
<keyword evidence="12" id="KW-1185">Reference proteome</keyword>
<dbReference type="InterPro" id="IPR014017">
    <property type="entry name" value="DNA_helicase_UvrD-like_C"/>
</dbReference>
<organism evidence="11 12">
    <name type="scientific">Streptomyces typhae</name>
    <dbReference type="NCBI Taxonomy" id="2681492"/>
    <lineage>
        <taxon>Bacteria</taxon>
        <taxon>Bacillati</taxon>
        <taxon>Actinomycetota</taxon>
        <taxon>Actinomycetes</taxon>
        <taxon>Kitasatosporales</taxon>
        <taxon>Streptomycetaceae</taxon>
        <taxon>Streptomyces</taxon>
    </lineage>
</organism>
<dbReference type="AlphaFoldDB" id="A0A6L6X9C8"/>
<dbReference type="PROSITE" id="PS51198">
    <property type="entry name" value="UVRD_HELICASE_ATP_BIND"/>
    <property type="match status" value="1"/>
</dbReference>
<sequence>MTSTGAPTAGATLRLLDKADKEIVKLDRAIVGAVYTFQHEFRKNPGAPGFHLKQLKGHERLWSARVNREYRALLVNLGGNDWLLVSVKHRGHVHRNLDRLAYGINQVTGAIEYVDLQVVEDDVLGGVGPVARADVPATRAEAAAAPASDHASEAPLFADYTAEQLADLGVAEPLIPIALKLTTDDELLGLAEYAPRHTGEVLLRLRDGVPYQQVMDEVTAPVAVSAPVAGAAPAAEAGPVGDVAGGRSAGVGGEDWRAAADRSQAVVITDDESLRSIIEEGDFGRWKVFLHPTQERLVRKRYSGPARVGGGPGTGKTIVALHRVKHLVDQLPPGHNKPVLFTTFNKNLAADLRSRLLSLGGSETLDRVDIVHVDQLATRVVSEADPGNAKRRIDDAQALREWRQLLVEAGGSRWDAEFLCDEWNQVILGQAVASRADYFKARRAGRGRSVTRPDRAEIWQLAERFTQRLDVKGLETHRQVAERAAQLELIRQERIEARRRQEEERGGPGNIHAESGTGAWLRYRYRHIVVDEAQDLSAAHWKMLRAMVPREPDDIFLVGDTHQRIYDNQVTLGSLGINIRGRSARLTLSYRTTREILGTAIGILEGTDFDDLDGGTDDLAGYRSVLHGGRPSLRSANTWDNELDLVLDQVRAWHDVPRESVAVCVPTNEKADEVVARLSRHGIMATKITGDVARRAEGVHVGTMYRFKGLEYRCMIIAGVSEGLVPRAAVDVWERTDKLRHRRELQRARSLLFVAATRARDALTITWNGRPSRFLRPLAGTTFDR</sequence>
<dbReference type="PANTHER" id="PTHR11070:SF45">
    <property type="entry name" value="DNA 3'-5' HELICASE"/>
    <property type="match status" value="1"/>
</dbReference>
<dbReference type="Proteomes" id="UP000483802">
    <property type="component" value="Unassembled WGS sequence"/>
</dbReference>
<dbReference type="RefSeq" id="WP_157169466.1">
    <property type="nucleotide sequence ID" value="NZ_WPNZ01000033.1"/>
</dbReference>
<gene>
    <name evidence="11" type="ORF">GPA10_38370</name>
</gene>
<keyword evidence="2 9" id="KW-0378">Hydrolase</keyword>
<evidence type="ECO:0000256" key="2">
    <source>
        <dbReference type="ARBA" id="ARBA00022801"/>
    </source>
</evidence>
<comment type="caution">
    <text evidence="11">The sequence shown here is derived from an EMBL/GenBank/DDBJ whole genome shotgun (WGS) entry which is preliminary data.</text>
</comment>
<comment type="catalytic activity">
    <reaction evidence="6">
        <text>Couples ATP hydrolysis with the unwinding of duplex DNA by translocating in the 3'-5' direction.</text>
        <dbReference type="EC" id="5.6.2.4"/>
    </reaction>
</comment>
<protein>
    <recommendedName>
        <fullName evidence="7">DNA 3'-5' helicase</fullName>
        <ecNumber evidence="7">5.6.2.4</ecNumber>
    </recommendedName>
</protein>
<evidence type="ECO:0000256" key="3">
    <source>
        <dbReference type="ARBA" id="ARBA00022806"/>
    </source>
</evidence>
<evidence type="ECO:0000256" key="6">
    <source>
        <dbReference type="ARBA" id="ARBA00034617"/>
    </source>
</evidence>
<dbReference type="GO" id="GO:0005524">
    <property type="term" value="F:ATP binding"/>
    <property type="evidence" value="ECO:0007669"/>
    <property type="project" value="UniProtKB-UniRule"/>
</dbReference>
<dbReference type="Pfam" id="PF00580">
    <property type="entry name" value="UvrD-helicase"/>
    <property type="match status" value="1"/>
</dbReference>
<dbReference type="GO" id="GO:0016787">
    <property type="term" value="F:hydrolase activity"/>
    <property type="evidence" value="ECO:0007669"/>
    <property type="project" value="UniProtKB-UniRule"/>
</dbReference>
<dbReference type="Gene3D" id="3.30.2310.20">
    <property type="entry name" value="RelE-like"/>
    <property type="match status" value="1"/>
</dbReference>
<reference evidence="11 12" key="1">
    <citation type="submission" date="2019-11" db="EMBL/GenBank/DDBJ databases">
        <title>Streptomyces typhae sp. nov., a novel endophytic actinomycete isolated from the root of cattail pollen (Typha angustifolia L.).</title>
        <authorList>
            <person name="Peng C."/>
        </authorList>
    </citation>
    <scope>NUCLEOTIDE SEQUENCE [LARGE SCALE GENOMIC DNA]</scope>
    <source>
        <strain evidence="12">p1417</strain>
    </source>
</reference>
<keyword evidence="1 9" id="KW-0547">Nucleotide-binding</keyword>
<dbReference type="EMBL" id="WPNZ01000033">
    <property type="protein sequence ID" value="MVO90462.1"/>
    <property type="molecule type" value="Genomic_DNA"/>
</dbReference>
<keyword evidence="5" id="KW-0413">Isomerase</keyword>
<keyword evidence="3 9" id="KW-0347">Helicase</keyword>
<dbReference type="SUPFAM" id="SSF52540">
    <property type="entry name" value="P-loop containing nucleoside triphosphate hydrolases"/>
    <property type="match status" value="1"/>
</dbReference>
<accession>A0A6L6X9C8</accession>
<evidence type="ECO:0000256" key="5">
    <source>
        <dbReference type="ARBA" id="ARBA00023235"/>
    </source>
</evidence>
<dbReference type="Gene3D" id="3.40.50.300">
    <property type="entry name" value="P-loop containing nucleotide triphosphate hydrolases"/>
    <property type="match status" value="2"/>
</dbReference>
<feature type="binding site" evidence="9">
    <location>
        <begin position="310"/>
        <end position="317"/>
    </location>
    <ligand>
        <name>ATP</name>
        <dbReference type="ChEBI" id="CHEBI:30616"/>
    </ligand>
</feature>
<dbReference type="InterPro" id="IPR035093">
    <property type="entry name" value="RelE/ParE_toxin_dom_sf"/>
</dbReference>
<dbReference type="GO" id="GO:0000725">
    <property type="term" value="P:recombinational repair"/>
    <property type="evidence" value="ECO:0007669"/>
    <property type="project" value="TreeGrafter"/>
</dbReference>
<dbReference type="GO" id="GO:0003677">
    <property type="term" value="F:DNA binding"/>
    <property type="evidence" value="ECO:0007669"/>
    <property type="project" value="InterPro"/>
</dbReference>
<dbReference type="PANTHER" id="PTHR11070">
    <property type="entry name" value="UVRD / RECB / PCRA DNA HELICASE FAMILY MEMBER"/>
    <property type="match status" value="1"/>
</dbReference>
<dbReference type="GO" id="GO:0005829">
    <property type="term" value="C:cytosol"/>
    <property type="evidence" value="ECO:0007669"/>
    <property type="project" value="TreeGrafter"/>
</dbReference>
<dbReference type="SUPFAM" id="SSF143011">
    <property type="entry name" value="RelE-like"/>
    <property type="match status" value="1"/>
</dbReference>
<name>A0A6L6X9C8_9ACTN</name>
<evidence type="ECO:0000259" key="10">
    <source>
        <dbReference type="PROSITE" id="PS51198"/>
    </source>
</evidence>